<keyword evidence="2" id="KW-1185">Reference proteome</keyword>
<sequence>MAVYKNVLVVFCVIATINLCLAKPKWIWQRDEVAGDLDAERRPYLQQRDVEMDGPKPCTHPNRNTKAEKLITIERFKKKTEVMAVYKNVLVVFCVIATINLCLAKPKWIWQREVADDLDVAERRSYLQRDVEMDGIEKRDKCPYSKAPLCEVWRKKQGKRTTCKYPRVSLCG</sequence>
<organism evidence="1 2">
    <name type="scientific">Paramuricea clavata</name>
    <name type="common">Red gorgonian</name>
    <name type="synonym">Violescent sea-whip</name>
    <dbReference type="NCBI Taxonomy" id="317549"/>
    <lineage>
        <taxon>Eukaryota</taxon>
        <taxon>Metazoa</taxon>
        <taxon>Cnidaria</taxon>
        <taxon>Anthozoa</taxon>
        <taxon>Octocorallia</taxon>
        <taxon>Malacalcyonacea</taxon>
        <taxon>Plexauridae</taxon>
        <taxon>Paramuricea</taxon>
    </lineage>
</organism>
<evidence type="ECO:0000313" key="2">
    <source>
        <dbReference type="Proteomes" id="UP001152795"/>
    </source>
</evidence>
<gene>
    <name evidence="1" type="ORF">PACLA_8A058940</name>
</gene>
<dbReference type="AlphaFoldDB" id="A0A6S7IIG5"/>
<comment type="caution">
    <text evidence="1">The sequence shown here is derived from an EMBL/GenBank/DDBJ whole genome shotgun (WGS) entry which is preliminary data.</text>
</comment>
<protein>
    <submittedName>
        <fullName evidence="1">Uncharacterized protein</fullName>
    </submittedName>
</protein>
<evidence type="ECO:0000313" key="1">
    <source>
        <dbReference type="EMBL" id="CAB4016250.1"/>
    </source>
</evidence>
<dbReference type="Proteomes" id="UP001152795">
    <property type="component" value="Unassembled WGS sequence"/>
</dbReference>
<reference evidence="1" key="1">
    <citation type="submission" date="2020-04" db="EMBL/GenBank/DDBJ databases">
        <authorList>
            <person name="Alioto T."/>
            <person name="Alioto T."/>
            <person name="Gomez Garrido J."/>
        </authorList>
    </citation>
    <scope>NUCLEOTIDE SEQUENCE</scope>
    <source>
        <strain evidence="1">A484AB</strain>
    </source>
</reference>
<name>A0A6S7IIG5_PARCT</name>
<proteinExistence type="predicted"/>
<accession>A0A6S7IIG5</accession>
<dbReference type="EMBL" id="CACRXK020009039">
    <property type="protein sequence ID" value="CAB4016250.1"/>
    <property type="molecule type" value="Genomic_DNA"/>
</dbReference>